<organism evidence="11 12">
    <name type="scientific">Humisphaera borealis</name>
    <dbReference type="NCBI Taxonomy" id="2807512"/>
    <lineage>
        <taxon>Bacteria</taxon>
        <taxon>Pseudomonadati</taxon>
        <taxon>Planctomycetota</taxon>
        <taxon>Phycisphaerae</taxon>
        <taxon>Tepidisphaerales</taxon>
        <taxon>Tepidisphaeraceae</taxon>
        <taxon>Humisphaera</taxon>
    </lineage>
</organism>
<keyword evidence="8" id="KW-0456">Lyase</keyword>
<protein>
    <recommendedName>
        <fullName evidence="5">6-carboxy-5,6,7,8-tetrahydropterin synthase</fullName>
        <ecNumber evidence="4">4.1.2.50</ecNumber>
    </recommendedName>
    <alternativeName>
        <fullName evidence="9">Queuosine biosynthesis protein QueD</fullName>
    </alternativeName>
</protein>
<dbReference type="EMBL" id="CP063458">
    <property type="protein sequence ID" value="QOV87496.1"/>
    <property type="molecule type" value="Genomic_DNA"/>
</dbReference>
<dbReference type="EC" id="4.1.2.50" evidence="4"/>
<evidence type="ECO:0000256" key="1">
    <source>
        <dbReference type="ARBA" id="ARBA00001947"/>
    </source>
</evidence>
<evidence type="ECO:0000313" key="12">
    <source>
        <dbReference type="Proteomes" id="UP000593765"/>
    </source>
</evidence>
<dbReference type="GO" id="GO:0006729">
    <property type="term" value="P:tetrahydrobiopterin biosynthetic process"/>
    <property type="evidence" value="ECO:0007669"/>
    <property type="project" value="InterPro"/>
</dbReference>
<dbReference type="RefSeq" id="WP_206290400.1">
    <property type="nucleotide sequence ID" value="NZ_CP063458.1"/>
</dbReference>
<dbReference type="InterPro" id="IPR007115">
    <property type="entry name" value="6-PTP_synth/QueD"/>
</dbReference>
<name>A0A7M2WPV4_9BACT</name>
<dbReference type="SUPFAM" id="SSF55620">
    <property type="entry name" value="Tetrahydrobiopterin biosynthesis enzymes-like"/>
    <property type="match status" value="1"/>
</dbReference>
<dbReference type="PROSITE" id="PS00987">
    <property type="entry name" value="PTPS_1"/>
    <property type="match status" value="1"/>
</dbReference>
<evidence type="ECO:0000256" key="5">
    <source>
        <dbReference type="ARBA" id="ARBA00018141"/>
    </source>
</evidence>
<evidence type="ECO:0000256" key="6">
    <source>
        <dbReference type="ARBA" id="ARBA00022723"/>
    </source>
</evidence>
<dbReference type="PANTHER" id="PTHR12589">
    <property type="entry name" value="PYRUVOYL TETRAHYDROBIOPTERIN SYNTHASE"/>
    <property type="match status" value="1"/>
</dbReference>
<evidence type="ECO:0000256" key="10">
    <source>
        <dbReference type="ARBA" id="ARBA00048807"/>
    </source>
</evidence>
<dbReference type="Gene3D" id="3.30.479.10">
    <property type="entry name" value="6-pyruvoyl tetrahydropterin synthase/QueD"/>
    <property type="match status" value="1"/>
</dbReference>
<comment type="cofactor">
    <cofactor evidence="1">
        <name>Zn(2+)</name>
        <dbReference type="ChEBI" id="CHEBI:29105"/>
    </cofactor>
</comment>
<evidence type="ECO:0000256" key="4">
    <source>
        <dbReference type="ARBA" id="ARBA00012982"/>
    </source>
</evidence>
<comment type="catalytic activity">
    <reaction evidence="10">
        <text>7,8-dihydroneopterin 3'-triphosphate + H2O = 6-carboxy-5,6,7,8-tetrahydropterin + triphosphate + acetaldehyde + 2 H(+)</text>
        <dbReference type="Rhea" id="RHEA:27966"/>
        <dbReference type="ChEBI" id="CHEBI:15343"/>
        <dbReference type="ChEBI" id="CHEBI:15377"/>
        <dbReference type="ChEBI" id="CHEBI:15378"/>
        <dbReference type="ChEBI" id="CHEBI:18036"/>
        <dbReference type="ChEBI" id="CHEBI:58462"/>
        <dbReference type="ChEBI" id="CHEBI:61032"/>
        <dbReference type="EC" id="4.1.2.50"/>
    </reaction>
</comment>
<gene>
    <name evidence="11" type="ORF">IPV69_14485</name>
</gene>
<accession>A0A7M2WPV4</accession>
<keyword evidence="7" id="KW-0862">Zinc</keyword>
<comment type="pathway">
    <text evidence="2">Purine metabolism; 7-cyano-7-deazaguanine biosynthesis.</text>
</comment>
<dbReference type="AlphaFoldDB" id="A0A7M2WPV4"/>
<evidence type="ECO:0000256" key="8">
    <source>
        <dbReference type="ARBA" id="ARBA00023239"/>
    </source>
</evidence>
<dbReference type="PANTHER" id="PTHR12589:SF7">
    <property type="entry name" value="6-PYRUVOYL TETRAHYDROBIOPTERIN SYNTHASE"/>
    <property type="match status" value="1"/>
</dbReference>
<reference evidence="11 12" key="1">
    <citation type="submission" date="2020-10" db="EMBL/GenBank/DDBJ databases">
        <title>Wide distribution of Phycisphaera-like planctomycetes from WD2101 soil group in peatlands and genome analysis of the first cultivated representative.</title>
        <authorList>
            <person name="Dedysh S.N."/>
            <person name="Beletsky A.V."/>
            <person name="Ivanova A."/>
            <person name="Kulichevskaya I.S."/>
            <person name="Suzina N.E."/>
            <person name="Philippov D.A."/>
            <person name="Rakitin A.L."/>
            <person name="Mardanov A.V."/>
            <person name="Ravin N.V."/>
        </authorList>
    </citation>
    <scope>NUCLEOTIDE SEQUENCE [LARGE SCALE GENOMIC DNA]</scope>
    <source>
        <strain evidence="11 12">M1803</strain>
    </source>
</reference>
<dbReference type="KEGG" id="hbs:IPV69_14485"/>
<dbReference type="InterPro" id="IPR038418">
    <property type="entry name" value="6-PTP_synth/QueD_sf"/>
</dbReference>
<keyword evidence="12" id="KW-1185">Reference proteome</keyword>
<evidence type="ECO:0000256" key="3">
    <source>
        <dbReference type="ARBA" id="ARBA00008900"/>
    </source>
</evidence>
<keyword evidence="6" id="KW-0479">Metal-binding</keyword>
<evidence type="ECO:0000256" key="7">
    <source>
        <dbReference type="ARBA" id="ARBA00022833"/>
    </source>
</evidence>
<dbReference type="Pfam" id="PF01242">
    <property type="entry name" value="PTPS"/>
    <property type="match status" value="1"/>
</dbReference>
<dbReference type="InterPro" id="IPR022470">
    <property type="entry name" value="PTPS_Cys_AS"/>
</dbReference>
<sequence length="271" mass="30341">MFRLSREVRFAINAQPDAQLSGRPSNAYGGFPSLTGLGHYFTLEVTLSGALDAASQYVRNIKDIDDAVRRLAIGRIERHIRERTFGGGAQVVVELFGILRDAWPGATLEQLKWGLSPFLHYAVRAEDFQPDRPEHSMVRLSQKFEFSASHRLHNPSLSDQANRDTFGKCNNPHGHGHNYEVQVTLAGEPDAGGVLVDVPVFERIVAEAAIDRFDHKNLNVELPEFEDVIPSVENIARAIYRLLKPRFSDSRGKLASVTVWETPKTSCEYSE</sequence>
<dbReference type="GO" id="GO:0070497">
    <property type="term" value="F:6-carboxytetrahydropterin synthase activity"/>
    <property type="evidence" value="ECO:0007669"/>
    <property type="project" value="UniProtKB-EC"/>
</dbReference>
<dbReference type="UniPathway" id="UPA00391"/>
<evidence type="ECO:0000256" key="9">
    <source>
        <dbReference type="ARBA" id="ARBA00031449"/>
    </source>
</evidence>
<evidence type="ECO:0000313" key="11">
    <source>
        <dbReference type="EMBL" id="QOV87496.1"/>
    </source>
</evidence>
<evidence type="ECO:0000256" key="2">
    <source>
        <dbReference type="ARBA" id="ARBA00005061"/>
    </source>
</evidence>
<dbReference type="Proteomes" id="UP000593765">
    <property type="component" value="Chromosome"/>
</dbReference>
<comment type="similarity">
    <text evidence="3">Belongs to the PTPS family. QueD subfamily.</text>
</comment>
<proteinExistence type="inferred from homology"/>
<dbReference type="GO" id="GO:0046872">
    <property type="term" value="F:metal ion binding"/>
    <property type="evidence" value="ECO:0007669"/>
    <property type="project" value="UniProtKB-KW"/>
</dbReference>
<dbReference type="GO" id="GO:0003874">
    <property type="term" value="F:6-pyruvoyltetrahydropterin synthase activity"/>
    <property type="evidence" value="ECO:0007669"/>
    <property type="project" value="InterPro"/>
</dbReference>